<dbReference type="Proteomes" id="UP000054359">
    <property type="component" value="Unassembled WGS sequence"/>
</dbReference>
<gene>
    <name evidence="1" type="ORF">X975_21911</name>
</gene>
<organism evidence="1 2">
    <name type="scientific">Stegodyphus mimosarum</name>
    <name type="common">African social velvet spider</name>
    <dbReference type="NCBI Taxonomy" id="407821"/>
    <lineage>
        <taxon>Eukaryota</taxon>
        <taxon>Metazoa</taxon>
        <taxon>Ecdysozoa</taxon>
        <taxon>Arthropoda</taxon>
        <taxon>Chelicerata</taxon>
        <taxon>Arachnida</taxon>
        <taxon>Araneae</taxon>
        <taxon>Araneomorphae</taxon>
        <taxon>Entelegynae</taxon>
        <taxon>Eresoidea</taxon>
        <taxon>Eresidae</taxon>
        <taxon>Stegodyphus</taxon>
    </lineage>
</organism>
<dbReference type="AlphaFoldDB" id="A0A087UQZ8"/>
<evidence type="ECO:0000313" key="1">
    <source>
        <dbReference type="EMBL" id="KFM79787.1"/>
    </source>
</evidence>
<reference evidence="1 2" key="1">
    <citation type="submission" date="2013-11" db="EMBL/GenBank/DDBJ databases">
        <title>Genome sequencing of Stegodyphus mimosarum.</title>
        <authorList>
            <person name="Bechsgaard J."/>
        </authorList>
    </citation>
    <scope>NUCLEOTIDE SEQUENCE [LARGE SCALE GENOMIC DNA]</scope>
</reference>
<keyword evidence="2" id="KW-1185">Reference proteome</keyword>
<sequence>MPCIFLHGSHFTIKRFFIANTFELFLGEKSFLRWIAESHSLFKSLFLGKENTHIFGSVGPLLYN</sequence>
<evidence type="ECO:0000313" key="2">
    <source>
        <dbReference type="Proteomes" id="UP000054359"/>
    </source>
</evidence>
<accession>A0A087UQZ8</accession>
<feature type="non-terminal residue" evidence="1">
    <location>
        <position position="64"/>
    </location>
</feature>
<proteinExistence type="predicted"/>
<protein>
    <submittedName>
        <fullName evidence="1">Uncharacterized protein</fullName>
    </submittedName>
</protein>
<name>A0A087UQZ8_STEMI</name>
<dbReference type="EMBL" id="KK121136">
    <property type="protein sequence ID" value="KFM79787.1"/>
    <property type="molecule type" value="Genomic_DNA"/>
</dbReference>